<evidence type="ECO:0000256" key="1">
    <source>
        <dbReference type="ARBA" id="ARBA00004651"/>
    </source>
</evidence>
<keyword evidence="5 14" id="KW-0812">Transmembrane</keyword>
<dbReference type="PANTHER" id="PTHR48086:SF3">
    <property type="entry name" value="SODIUM_PROLINE SYMPORTER"/>
    <property type="match status" value="1"/>
</dbReference>
<dbReference type="EMBL" id="SUVG01000005">
    <property type="protein sequence ID" value="MBE6421406.1"/>
    <property type="molecule type" value="Genomic_DNA"/>
</dbReference>
<keyword evidence="7 14" id="KW-1133">Transmembrane helix</keyword>
<comment type="caution">
    <text evidence="15">The sequence shown here is derived from an EMBL/GenBank/DDBJ whole genome shotgun (WGS) entry which is preliminary data.</text>
</comment>
<keyword evidence="6" id="KW-0769">Symport</keyword>
<name>A0A928HG69_9BACT</name>
<feature type="transmembrane region" description="Helical" evidence="14">
    <location>
        <begin position="317"/>
        <end position="342"/>
    </location>
</feature>
<evidence type="ECO:0000256" key="2">
    <source>
        <dbReference type="ARBA" id="ARBA00006434"/>
    </source>
</evidence>
<feature type="transmembrane region" description="Helical" evidence="14">
    <location>
        <begin position="12"/>
        <end position="32"/>
    </location>
</feature>
<comment type="similarity">
    <text evidence="2 13">Belongs to the sodium:solute symporter (SSF) (TC 2.A.21) family.</text>
</comment>
<reference evidence="15" key="1">
    <citation type="submission" date="2019-04" db="EMBL/GenBank/DDBJ databases">
        <title>Evolution of Biomass-Degrading Anaerobic Consortia Revealed by Metagenomics.</title>
        <authorList>
            <person name="Peng X."/>
        </authorList>
    </citation>
    <scope>NUCLEOTIDE SEQUENCE</scope>
    <source>
        <strain evidence="15">SIG66</strain>
    </source>
</reference>
<feature type="transmembrane region" description="Helical" evidence="14">
    <location>
        <begin position="416"/>
        <end position="434"/>
    </location>
</feature>
<evidence type="ECO:0000256" key="4">
    <source>
        <dbReference type="ARBA" id="ARBA00022475"/>
    </source>
</evidence>
<feature type="transmembrane region" description="Helical" evidence="14">
    <location>
        <begin position="192"/>
        <end position="219"/>
    </location>
</feature>
<evidence type="ECO:0000256" key="7">
    <source>
        <dbReference type="ARBA" id="ARBA00022989"/>
    </source>
</evidence>
<sequence length="474" mass="52796">MLNELKTLTYFHIADWVVFFSILAATFLAAIYGNRRLEKTDKGAMGTLDYLLMGRQLTLPLFVATLVATWYGGIFGVNEITFNYGIYNFVTQGFFWYVAYLIFAFFIADKVAKFHSVTLPDLTGKMFGPKSAKVAATFTFFYITPVAYVLSLGMFLHMVFGMSVLQGMICGTLFTCLYTAWGGFRSVVFSDLVQFFVMCAAVLLVVVFSVSTFGGLSFLKANLPASHFSITGGNSWMNTFIWGFIALATLIDPSFYQRCFAAKSPSVVKKGVVISTFIWLCFDLCTTAGSLYARAVLPQAEPGQAYFFYAVQLLPVGLKGFFVAGVLAIILSTLNSFLFIASNTLSFDFLRHRFKNVILSNRISIFFVGTLAIIMAQVFHGSFKEIWLVLGSYFSACLLVPILMGYLSPGRISDRLFVISSLTSAVAMTAWRFVRKHEVLEALDPFYVGVAVSLIILISFRRKASEIHTHITDR</sequence>
<evidence type="ECO:0000256" key="14">
    <source>
        <dbReference type="SAM" id="Phobius"/>
    </source>
</evidence>
<feature type="transmembrane region" description="Helical" evidence="14">
    <location>
        <begin position="386"/>
        <end position="404"/>
    </location>
</feature>
<evidence type="ECO:0000256" key="6">
    <source>
        <dbReference type="ARBA" id="ARBA00022847"/>
    </source>
</evidence>
<feature type="transmembrane region" description="Helical" evidence="14">
    <location>
        <begin position="156"/>
        <end position="180"/>
    </location>
</feature>
<evidence type="ECO:0000256" key="11">
    <source>
        <dbReference type="ARBA" id="ARBA00023201"/>
    </source>
</evidence>
<dbReference type="PROSITE" id="PS50283">
    <property type="entry name" value="NA_SOLUT_SYMP_3"/>
    <property type="match status" value="1"/>
</dbReference>
<evidence type="ECO:0000256" key="13">
    <source>
        <dbReference type="RuleBase" id="RU362091"/>
    </source>
</evidence>
<evidence type="ECO:0000256" key="10">
    <source>
        <dbReference type="ARBA" id="ARBA00023136"/>
    </source>
</evidence>
<dbReference type="InterPro" id="IPR001734">
    <property type="entry name" value="Na/solute_symporter"/>
</dbReference>
<dbReference type="InterPro" id="IPR038377">
    <property type="entry name" value="Na/Glc_symporter_sf"/>
</dbReference>
<evidence type="ECO:0000256" key="8">
    <source>
        <dbReference type="ARBA" id="ARBA00023053"/>
    </source>
</evidence>
<feature type="transmembrane region" description="Helical" evidence="14">
    <location>
        <begin position="446"/>
        <end position="464"/>
    </location>
</feature>
<dbReference type="Pfam" id="PF00474">
    <property type="entry name" value="SSF"/>
    <property type="match status" value="1"/>
</dbReference>
<evidence type="ECO:0000256" key="5">
    <source>
        <dbReference type="ARBA" id="ARBA00022692"/>
    </source>
</evidence>
<evidence type="ECO:0000256" key="9">
    <source>
        <dbReference type="ARBA" id="ARBA00023065"/>
    </source>
</evidence>
<evidence type="ECO:0000256" key="12">
    <source>
        <dbReference type="ARBA" id="ARBA00033708"/>
    </source>
</evidence>
<comment type="catalytic activity">
    <reaction evidence="12">
        <text>L-proline(in) + Na(+)(in) = L-proline(out) + Na(+)(out)</text>
        <dbReference type="Rhea" id="RHEA:28967"/>
        <dbReference type="ChEBI" id="CHEBI:29101"/>
        <dbReference type="ChEBI" id="CHEBI:60039"/>
    </reaction>
</comment>
<feature type="transmembrane region" description="Helical" evidence="14">
    <location>
        <begin position="132"/>
        <end position="150"/>
    </location>
</feature>
<keyword evidence="8" id="KW-0915">Sodium</keyword>
<gene>
    <name evidence="15" type="ORF">E7027_04670</name>
</gene>
<dbReference type="GO" id="GO:0006814">
    <property type="term" value="P:sodium ion transport"/>
    <property type="evidence" value="ECO:0007669"/>
    <property type="project" value="UniProtKB-KW"/>
</dbReference>
<dbReference type="PANTHER" id="PTHR48086">
    <property type="entry name" value="SODIUM/PROLINE SYMPORTER-RELATED"/>
    <property type="match status" value="1"/>
</dbReference>
<comment type="subcellular location">
    <subcellularLocation>
        <location evidence="1">Cell membrane</location>
        <topology evidence="1">Multi-pass membrane protein</topology>
    </subcellularLocation>
</comment>
<evidence type="ECO:0000313" key="16">
    <source>
        <dbReference type="Proteomes" id="UP000725649"/>
    </source>
</evidence>
<dbReference type="AlphaFoldDB" id="A0A928HG69"/>
<keyword evidence="4" id="KW-1003">Cell membrane</keyword>
<dbReference type="Proteomes" id="UP000725649">
    <property type="component" value="Unassembled WGS sequence"/>
</dbReference>
<feature type="transmembrane region" description="Helical" evidence="14">
    <location>
        <begin position="277"/>
        <end position="297"/>
    </location>
</feature>
<dbReference type="GO" id="GO:0015293">
    <property type="term" value="F:symporter activity"/>
    <property type="evidence" value="ECO:0007669"/>
    <property type="project" value="UniProtKB-KW"/>
</dbReference>
<keyword evidence="3" id="KW-0813">Transport</keyword>
<proteinExistence type="inferred from homology"/>
<feature type="transmembrane region" description="Helical" evidence="14">
    <location>
        <begin position="239"/>
        <end position="256"/>
    </location>
</feature>
<keyword evidence="11" id="KW-0739">Sodium transport</keyword>
<dbReference type="Gene3D" id="1.20.1730.10">
    <property type="entry name" value="Sodium/glucose cotransporter"/>
    <property type="match status" value="1"/>
</dbReference>
<evidence type="ECO:0000313" key="15">
    <source>
        <dbReference type="EMBL" id="MBE6421406.1"/>
    </source>
</evidence>
<feature type="transmembrane region" description="Helical" evidence="14">
    <location>
        <begin position="94"/>
        <end position="112"/>
    </location>
</feature>
<accession>A0A928HG69</accession>
<evidence type="ECO:0000256" key="3">
    <source>
        <dbReference type="ARBA" id="ARBA00022448"/>
    </source>
</evidence>
<dbReference type="GO" id="GO:0005886">
    <property type="term" value="C:plasma membrane"/>
    <property type="evidence" value="ECO:0007669"/>
    <property type="project" value="UniProtKB-SubCell"/>
</dbReference>
<protein>
    <submittedName>
        <fullName evidence="15">Sodium:solute symporter family protein</fullName>
    </submittedName>
</protein>
<keyword evidence="9" id="KW-0406">Ion transport</keyword>
<feature type="transmembrane region" description="Helical" evidence="14">
    <location>
        <begin position="363"/>
        <end position="380"/>
    </location>
</feature>
<dbReference type="InterPro" id="IPR050277">
    <property type="entry name" value="Sodium:Solute_Symporter"/>
</dbReference>
<organism evidence="15 16">
    <name type="scientific">Candidatus Avelusimicrobium gallicola</name>
    <dbReference type="NCBI Taxonomy" id="2562704"/>
    <lineage>
        <taxon>Bacteria</taxon>
        <taxon>Pseudomonadati</taxon>
        <taxon>Elusimicrobiota</taxon>
        <taxon>Elusimicrobia</taxon>
        <taxon>Elusimicrobiales</taxon>
        <taxon>Elusimicrobiaceae</taxon>
        <taxon>Candidatus Avelusimicrobium</taxon>
    </lineage>
</organism>
<feature type="transmembrane region" description="Helical" evidence="14">
    <location>
        <begin position="52"/>
        <end position="74"/>
    </location>
</feature>
<dbReference type="CDD" id="cd10322">
    <property type="entry name" value="SLC5sbd"/>
    <property type="match status" value="1"/>
</dbReference>
<keyword evidence="10 14" id="KW-0472">Membrane</keyword>